<feature type="compositionally biased region" description="Pro residues" evidence="5">
    <location>
        <begin position="126"/>
        <end position="136"/>
    </location>
</feature>
<evidence type="ECO:0000256" key="6">
    <source>
        <dbReference type="SAM" id="Phobius"/>
    </source>
</evidence>
<evidence type="ECO:0000256" key="2">
    <source>
        <dbReference type="ARBA" id="ARBA00022692"/>
    </source>
</evidence>
<feature type="transmembrane region" description="Helical" evidence="6">
    <location>
        <begin position="56"/>
        <end position="83"/>
    </location>
</feature>
<dbReference type="Proteomes" id="UP000008144">
    <property type="component" value="Chromosome 3"/>
</dbReference>
<reference evidence="8" key="3">
    <citation type="submission" date="2025-08" db="UniProtKB">
        <authorList>
            <consortium name="Ensembl"/>
        </authorList>
    </citation>
    <scope>IDENTIFICATION</scope>
</reference>
<keyword evidence="9" id="KW-1185">Reference proteome</keyword>
<proteinExistence type="predicted"/>
<dbReference type="GO" id="GO:0016020">
    <property type="term" value="C:membrane"/>
    <property type="evidence" value="ECO:0007669"/>
    <property type="project" value="UniProtKB-SubCell"/>
</dbReference>
<sequence length="157" mass="16660">MYYFTCAVIFASLAALGDAVGKYCSDLLDCPGSELCCSNNLCCDFETSISSTVTTISIGVIVAIVVGILLCIGGCIAACVCCCKRNQPTYHNPPVVTTTTVHTQQPVVGVTNPTGYAHVPQNAYPPQQPPYAPQPYPSQSAYPPQPQPHPHPQPYPS</sequence>
<evidence type="ECO:0000256" key="3">
    <source>
        <dbReference type="ARBA" id="ARBA00022989"/>
    </source>
</evidence>
<dbReference type="PANTHER" id="PTHR31395">
    <property type="entry name" value="SHISA"/>
    <property type="match status" value="1"/>
</dbReference>
<reference evidence="8" key="4">
    <citation type="submission" date="2025-09" db="UniProtKB">
        <authorList>
            <consortium name="Ensembl"/>
        </authorList>
    </citation>
    <scope>IDENTIFICATION</scope>
</reference>
<comment type="subcellular location">
    <subcellularLocation>
        <location evidence="1">Membrane</location>
    </subcellularLocation>
</comment>
<evidence type="ECO:0008006" key="10">
    <source>
        <dbReference type="Google" id="ProtNLM"/>
    </source>
</evidence>
<keyword evidence="7" id="KW-0732">Signal</keyword>
<dbReference type="InterPro" id="IPR026910">
    <property type="entry name" value="Shisa"/>
</dbReference>
<reference evidence="9" key="1">
    <citation type="journal article" date="2002" name="Science">
        <title>The draft genome of Ciona intestinalis: insights into chordate and vertebrate origins.</title>
        <authorList>
            <person name="Dehal P."/>
            <person name="Satou Y."/>
            <person name="Campbell R.K."/>
            <person name="Chapman J."/>
            <person name="Degnan B."/>
            <person name="De Tomaso A."/>
            <person name="Davidson B."/>
            <person name="Di Gregorio A."/>
            <person name="Gelpke M."/>
            <person name="Goodstein D.M."/>
            <person name="Harafuji N."/>
            <person name="Hastings K.E."/>
            <person name="Ho I."/>
            <person name="Hotta K."/>
            <person name="Huang W."/>
            <person name="Kawashima T."/>
            <person name="Lemaire P."/>
            <person name="Martinez D."/>
            <person name="Meinertzhagen I.A."/>
            <person name="Necula S."/>
            <person name="Nonaka M."/>
            <person name="Putnam N."/>
            <person name="Rash S."/>
            <person name="Saiga H."/>
            <person name="Satake M."/>
            <person name="Terry A."/>
            <person name="Yamada L."/>
            <person name="Wang H.G."/>
            <person name="Awazu S."/>
            <person name="Azumi K."/>
            <person name="Boore J."/>
            <person name="Branno M."/>
            <person name="Chin-Bow S."/>
            <person name="DeSantis R."/>
            <person name="Doyle S."/>
            <person name="Francino P."/>
            <person name="Keys D.N."/>
            <person name="Haga S."/>
            <person name="Hayashi H."/>
            <person name="Hino K."/>
            <person name="Imai K.S."/>
            <person name="Inaba K."/>
            <person name="Kano S."/>
            <person name="Kobayashi K."/>
            <person name="Kobayashi M."/>
            <person name="Lee B.I."/>
            <person name="Makabe K.W."/>
            <person name="Manohar C."/>
            <person name="Matassi G."/>
            <person name="Medina M."/>
            <person name="Mochizuki Y."/>
            <person name="Mount S."/>
            <person name="Morishita T."/>
            <person name="Miura S."/>
            <person name="Nakayama A."/>
            <person name="Nishizaka S."/>
            <person name="Nomoto H."/>
            <person name="Ohta F."/>
            <person name="Oishi K."/>
            <person name="Rigoutsos I."/>
            <person name="Sano M."/>
            <person name="Sasaki A."/>
            <person name="Sasakura Y."/>
            <person name="Shoguchi E."/>
            <person name="Shin-i T."/>
            <person name="Spagnuolo A."/>
            <person name="Stainier D."/>
            <person name="Suzuki M.M."/>
            <person name="Tassy O."/>
            <person name="Takatori N."/>
            <person name="Tokuoka M."/>
            <person name="Yagi K."/>
            <person name="Yoshizaki F."/>
            <person name="Wada S."/>
            <person name="Zhang C."/>
            <person name="Hyatt P.D."/>
            <person name="Larimer F."/>
            <person name="Detter C."/>
            <person name="Doggett N."/>
            <person name="Glavina T."/>
            <person name="Hawkins T."/>
            <person name="Richardson P."/>
            <person name="Lucas S."/>
            <person name="Kohara Y."/>
            <person name="Levine M."/>
            <person name="Satoh N."/>
            <person name="Rokhsar D.S."/>
        </authorList>
    </citation>
    <scope>NUCLEOTIDE SEQUENCE [LARGE SCALE GENOMIC DNA]</scope>
</reference>
<evidence type="ECO:0000313" key="8">
    <source>
        <dbReference type="Ensembl" id="ENSCINP00000023454.2"/>
    </source>
</evidence>
<evidence type="ECO:0000256" key="7">
    <source>
        <dbReference type="SAM" id="SignalP"/>
    </source>
</evidence>
<dbReference type="HOGENOM" id="CLU_120048_0_0_1"/>
<keyword evidence="2 6" id="KW-0812">Transmembrane</keyword>
<protein>
    <recommendedName>
        <fullName evidence="10">Cysteine and tyrosine-rich protein 1</fullName>
    </recommendedName>
</protein>
<feature type="region of interest" description="Disordered" evidence="5">
    <location>
        <begin position="118"/>
        <end position="157"/>
    </location>
</feature>
<accession>F6XF25</accession>
<name>F6XF25_CIOIN</name>
<dbReference type="GeneTree" id="ENSGT00530000065408"/>
<dbReference type="PANTHER" id="PTHR31395:SF23">
    <property type="entry name" value="GEO05642P1"/>
    <property type="match status" value="1"/>
</dbReference>
<keyword evidence="4 6" id="KW-0472">Membrane</keyword>
<dbReference type="EMBL" id="EAAA01001822">
    <property type="status" value="NOT_ANNOTATED_CDS"/>
    <property type="molecule type" value="Genomic_DNA"/>
</dbReference>
<feature type="compositionally biased region" description="Pro residues" evidence="5">
    <location>
        <begin position="143"/>
        <end position="157"/>
    </location>
</feature>
<organism evidence="8 9">
    <name type="scientific">Ciona intestinalis</name>
    <name type="common">Transparent sea squirt</name>
    <name type="synonym">Ascidia intestinalis</name>
    <dbReference type="NCBI Taxonomy" id="7719"/>
    <lineage>
        <taxon>Eukaryota</taxon>
        <taxon>Metazoa</taxon>
        <taxon>Chordata</taxon>
        <taxon>Tunicata</taxon>
        <taxon>Ascidiacea</taxon>
        <taxon>Phlebobranchia</taxon>
        <taxon>Cionidae</taxon>
        <taxon>Ciona</taxon>
    </lineage>
</organism>
<keyword evidence="3 6" id="KW-1133">Transmembrane helix</keyword>
<feature type="chain" id="PRO_5003350544" description="Cysteine and tyrosine-rich protein 1" evidence="7">
    <location>
        <begin position="20"/>
        <end position="157"/>
    </location>
</feature>
<feature type="signal peptide" evidence="7">
    <location>
        <begin position="1"/>
        <end position="19"/>
    </location>
</feature>
<dbReference type="OMA" id="CVCCARA"/>
<reference evidence="8" key="2">
    <citation type="journal article" date="2008" name="Genome Biol.">
        <title>Improved genome assembly and evidence-based global gene model set for the chordate Ciona intestinalis: new insight into intron and operon populations.</title>
        <authorList>
            <person name="Satou Y."/>
            <person name="Mineta K."/>
            <person name="Ogasawara M."/>
            <person name="Sasakura Y."/>
            <person name="Shoguchi E."/>
            <person name="Ueno K."/>
            <person name="Yamada L."/>
            <person name="Matsumoto J."/>
            <person name="Wasserscheid J."/>
            <person name="Dewar K."/>
            <person name="Wiley G.B."/>
            <person name="Macmil S.L."/>
            <person name="Roe B.A."/>
            <person name="Zeller R.W."/>
            <person name="Hastings K.E."/>
            <person name="Lemaire P."/>
            <person name="Lindquist E."/>
            <person name="Endo T."/>
            <person name="Hotta K."/>
            <person name="Inaba K."/>
        </authorList>
    </citation>
    <scope>NUCLEOTIDE SEQUENCE [LARGE SCALE GENOMIC DNA]</scope>
    <source>
        <strain evidence="8">wild type</strain>
    </source>
</reference>
<dbReference type="InParanoid" id="F6XF25"/>
<evidence type="ECO:0000256" key="5">
    <source>
        <dbReference type="SAM" id="MobiDB-lite"/>
    </source>
</evidence>
<dbReference type="Ensembl" id="ENSCINT00000023700.2">
    <property type="protein sequence ID" value="ENSCINP00000023454.2"/>
    <property type="gene ID" value="ENSCING00000012603.2"/>
</dbReference>
<evidence type="ECO:0000256" key="4">
    <source>
        <dbReference type="ARBA" id="ARBA00023136"/>
    </source>
</evidence>
<evidence type="ECO:0000313" key="9">
    <source>
        <dbReference type="Proteomes" id="UP000008144"/>
    </source>
</evidence>
<evidence type="ECO:0000256" key="1">
    <source>
        <dbReference type="ARBA" id="ARBA00004370"/>
    </source>
</evidence>
<dbReference type="AlphaFoldDB" id="F6XF25"/>